<evidence type="ECO:0000256" key="1">
    <source>
        <dbReference type="ARBA" id="ARBA00001561"/>
    </source>
</evidence>
<dbReference type="Gene3D" id="2.60.40.1120">
    <property type="entry name" value="Carboxypeptidase-like, regulatory domain"/>
    <property type="match status" value="1"/>
</dbReference>
<comment type="caution">
    <text evidence="7">The sequence shown here is derived from an EMBL/GenBank/DDBJ whole genome shotgun (WGS) entry which is preliminary data.</text>
</comment>
<proteinExistence type="predicted"/>
<dbReference type="InterPro" id="IPR050695">
    <property type="entry name" value="N-acetylmuramoyl_amidase_3"/>
</dbReference>
<dbReference type="InterPro" id="IPR002508">
    <property type="entry name" value="MurNAc-LAA_cat"/>
</dbReference>
<dbReference type="PANTHER" id="PTHR30404:SF0">
    <property type="entry name" value="N-ACETYLMURAMOYL-L-ALANINE AMIDASE AMIC"/>
    <property type="match status" value="1"/>
</dbReference>
<keyword evidence="3" id="KW-0732">Signal</keyword>
<keyword evidence="8" id="KW-1185">Reference proteome</keyword>
<dbReference type="CDD" id="cd02696">
    <property type="entry name" value="MurNAc-LAA"/>
    <property type="match status" value="1"/>
</dbReference>
<evidence type="ECO:0000259" key="6">
    <source>
        <dbReference type="Pfam" id="PF13205"/>
    </source>
</evidence>
<dbReference type="SUPFAM" id="SSF49464">
    <property type="entry name" value="Carboxypeptidase regulatory domain-like"/>
    <property type="match status" value="1"/>
</dbReference>
<reference evidence="7" key="1">
    <citation type="submission" date="2023-03" db="EMBL/GenBank/DDBJ databases">
        <title>Stygiobacter electus gen. nov., sp. nov., facultatively anaerobic thermotolerant bacterium of the class Ignavibacteria from a well of Yessentuki mineral water deposit.</title>
        <authorList>
            <person name="Podosokorskaya O.A."/>
            <person name="Elcheninov A.G."/>
            <person name="Petrova N.F."/>
            <person name="Zavarzina D.G."/>
            <person name="Kublanov I.V."/>
            <person name="Merkel A.Y."/>
        </authorList>
    </citation>
    <scope>NUCLEOTIDE SEQUENCE</scope>
    <source>
        <strain evidence="7">09-Me</strain>
    </source>
</reference>
<dbReference type="InterPro" id="IPR008969">
    <property type="entry name" value="CarboxyPept-like_regulatory"/>
</dbReference>
<gene>
    <name evidence="7" type="ORF">P0M35_06470</name>
</gene>
<dbReference type="Gene3D" id="3.40.630.40">
    <property type="entry name" value="Zn-dependent exopeptidases"/>
    <property type="match status" value="1"/>
</dbReference>
<dbReference type="GO" id="GO:0030288">
    <property type="term" value="C:outer membrane-bounded periplasmic space"/>
    <property type="evidence" value="ECO:0007669"/>
    <property type="project" value="TreeGrafter"/>
</dbReference>
<dbReference type="RefSeq" id="WP_321535554.1">
    <property type="nucleotide sequence ID" value="NZ_JARGDL010000006.1"/>
</dbReference>
<dbReference type="EC" id="3.5.1.28" evidence="2"/>
<evidence type="ECO:0000256" key="4">
    <source>
        <dbReference type="ARBA" id="ARBA00022801"/>
    </source>
</evidence>
<dbReference type="Pfam" id="PF01520">
    <property type="entry name" value="Amidase_3"/>
    <property type="match status" value="1"/>
</dbReference>
<dbReference type="PANTHER" id="PTHR30404">
    <property type="entry name" value="N-ACETYLMURAMOYL-L-ALANINE AMIDASE"/>
    <property type="match status" value="1"/>
</dbReference>
<feature type="domain" description="MurNAc-LAA" evidence="5">
    <location>
        <begin position="28"/>
        <end position="214"/>
    </location>
</feature>
<evidence type="ECO:0000256" key="2">
    <source>
        <dbReference type="ARBA" id="ARBA00011901"/>
    </source>
</evidence>
<feature type="domain" description="SbsA Ig-like" evidence="6">
    <location>
        <begin position="330"/>
        <end position="427"/>
    </location>
</feature>
<dbReference type="AlphaFoldDB" id="A0AAE3NZU6"/>
<dbReference type="EMBL" id="JARGDL010000006">
    <property type="protein sequence ID" value="MDF1611787.1"/>
    <property type="molecule type" value="Genomic_DNA"/>
</dbReference>
<dbReference type="Pfam" id="PF13205">
    <property type="entry name" value="Big_5"/>
    <property type="match status" value="2"/>
</dbReference>
<comment type="catalytic activity">
    <reaction evidence="1">
        <text>Hydrolyzes the link between N-acetylmuramoyl residues and L-amino acid residues in certain cell-wall glycopeptides.</text>
        <dbReference type="EC" id="3.5.1.28"/>
    </reaction>
</comment>
<sequence length="899" mass="101159">MKKFFYVNIFILLLSIDLIAQSLAGIKICINPGHGGHDSDDRYIAETGFWESEGNLGKGLHVKQLLESLGATVIMTRVTNNSSDDLPLSQIVSIANANNVDYFHSIHSNATGTSTKANYTLILFQGRTTAPTYAGSLVMANYLADNILATNRTTRKMVAGDFDFYGTGQPYLGVFKGLNMPGTLSEGSFHDYIPESFRLKNDYYLRHEAYAIVRSFLQYFKGGEFKTGIIAGIVRDILDKVPSSYSPLAGTYDNYKPINNIKVTLLPTNKIYNGDNLNNGFYFFDGVEPGNYNLVIEAANMKPDTVSVVAKANQSVFADRLLSLNPILDPPKILSYSPNDSLNEVSNISKVIVQFDIRMNPDETQKAFSITPSVAGSLSWDSEIKTLTFTPTKGYVQGTKYTVKISTSAKTHFGVYLQQEKIFTFKTRSQFNLLATYPTNNSKDLSTTLMLYLKFDKGIDGTTLSGKISLTDSLGIPIPVTVNQSRYNIGIIEFEPKQPLNYNSPYRLTIKEGIGDVEYVKTTKTEVIDFRTEKKFTFNGFVVDNFENENNWIWPNANPNTKGNVLEETQFFLNDSKKINGNFSGKLDYSFSGENGVIELALEKPVKVEKTNQNEFGVWVFGDNSKNILEYRFIPEGNSATEIKVTVDTINWTGWKMKKIYPGNILVSGNVEFKSFDIVQTAIGEKTGKLFFDDCMTSIITDIKQQYELPTNFSLEQNYPNPFSASSGNTITTIKYTIPSVILRQAQDDNRQSRQSRDQYDNVMVSLSNHDVTLRQSQQSRDQNYNIQSVIVSQPERQAVQSNHDVTLRQSQQSRDQDDNVMVSLSNHDYLVTLKVYDILGREVAILVNEYQKPGNYSAEFRVQNSELASGIYFYRLQVENPENSKILFTQTKKMILVK</sequence>
<protein>
    <recommendedName>
        <fullName evidence="2">N-acetylmuramoyl-L-alanine amidase</fullName>
        <ecNumber evidence="2">3.5.1.28</ecNumber>
    </recommendedName>
</protein>
<name>A0AAE3NZU6_9BACT</name>
<evidence type="ECO:0000313" key="7">
    <source>
        <dbReference type="EMBL" id="MDF1611787.1"/>
    </source>
</evidence>
<evidence type="ECO:0000256" key="3">
    <source>
        <dbReference type="ARBA" id="ARBA00022729"/>
    </source>
</evidence>
<accession>A0AAE3NZU6</accession>
<evidence type="ECO:0000259" key="5">
    <source>
        <dbReference type="Pfam" id="PF01520"/>
    </source>
</evidence>
<dbReference type="Gene3D" id="2.60.40.4070">
    <property type="match status" value="1"/>
</dbReference>
<evidence type="ECO:0000313" key="8">
    <source>
        <dbReference type="Proteomes" id="UP001221302"/>
    </source>
</evidence>
<dbReference type="GO" id="GO:0008745">
    <property type="term" value="F:N-acetylmuramoyl-L-alanine amidase activity"/>
    <property type="evidence" value="ECO:0007669"/>
    <property type="project" value="UniProtKB-EC"/>
</dbReference>
<feature type="domain" description="SbsA Ig-like" evidence="6">
    <location>
        <begin position="431"/>
        <end position="532"/>
    </location>
</feature>
<dbReference type="GO" id="GO:0009253">
    <property type="term" value="P:peptidoglycan catabolic process"/>
    <property type="evidence" value="ECO:0007669"/>
    <property type="project" value="InterPro"/>
</dbReference>
<organism evidence="7 8">
    <name type="scientific">Stygiobacter electus</name>
    <dbReference type="NCBI Taxonomy" id="3032292"/>
    <lineage>
        <taxon>Bacteria</taxon>
        <taxon>Pseudomonadati</taxon>
        <taxon>Ignavibacteriota</taxon>
        <taxon>Ignavibacteria</taxon>
        <taxon>Ignavibacteriales</taxon>
        <taxon>Melioribacteraceae</taxon>
        <taxon>Stygiobacter</taxon>
    </lineage>
</organism>
<dbReference type="Gene3D" id="2.60.120.430">
    <property type="entry name" value="Galactose-binding lectin"/>
    <property type="match status" value="1"/>
</dbReference>
<dbReference type="InterPro" id="IPR032812">
    <property type="entry name" value="SbsA_Ig"/>
</dbReference>
<dbReference type="Proteomes" id="UP001221302">
    <property type="component" value="Unassembled WGS sequence"/>
</dbReference>
<dbReference type="Gene3D" id="2.60.40.3710">
    <property type="match status" value="1"/>
</dbReference>
<keyword evidence="4 7" id="KW-0378">Hydrolase</keyword>
<dbReference type="SUPFAM" id="SSF53187">
    <property type="entry name" value="Zn-dependent exopeptidases"/>
    <property type="match status" value="1"/>
</dbReference>